<protein>
    <submittedName>
        <fullName evidence="2">Uncharacterized protein</fullName>
    </submittedName>
</protein>
<evidence type="ECO:0000313" key="3">
    <source>
        <dbReference type="EMBL" id="JAP99942.1"/>
    </source>
</evidence>
<dbReference type="AlphaFoldDB" id="A0A0A9Z9I1"/>
<dbReference type="EMBL" id="GDHC01018686">
    <property type="protein sequence ID" value="JAP99942.1"/>
    <property type="molecule type" value="Transcribed_RNA"/>
</dbReference>
<accession>A0A0A9Z9I1</accession>
<proteinExistence type="predicted"/>
<dbReference type="EMBL" id="GBHO01005134">
    <property type="protein sequence ID" value="JAG38470.1"/>
    <property type="molecule type" value="Transcribed_RNA"/>
</dbReference>
<organism evidence="2">
    <name type="scientific">Lygus hesperus</name>
    <name type="common">Western plant bug</name>
    <dbReference type="NCBI Taxonomy" id="30085"/>
    <lineage>
        <taxon>Eukaryota</taxon>
        <taxon>Metazoa</taxon>
        <taxon>Ecdysozoa</taxon>
        <taxon>Arthropoda</taxon>
        <taxon>Hexapoda</taxon>
        <taxon>Insecta</taxon>
        <taxon>Pterygota</taxon>
        <taxon>Neoptera</taxon>
        <taxon>Paraneoptera</taxon>
        <taxon>Hemiptera</taxon>
        <taxon>Heteroptera</taxon>
        <taxon>Panheteroptera</taxon>
        <taxon>Cimicomorpha</taxon>
        <taxon>Miridae</taxon>
        <taxon>Mirini</taxon>
        <taxon>Lygus</taxon>
    </lineage>
</organism>
<evidence type="ECO:0000256" key="1">
    <source>
        <dbReference type="SAM" id="MobiDB-lite"/>
    </source>
</evidence>
<name>A0A0A9Z9I1_LYGHE</name>
<feature type="region of interest" description="Disordered" evidence="1">
    <location>
        <begin position="60"/>
        <end position="102"/>
    </location>
</feature>
<sequence>MFSPSKTTLLSSPPSTLGLRSNNYYTGNTTGPVSPLAAATAATTRLFGVDELDYPYHRLGSPSMTPGSPHVKPVVDPMAPVRHNNASFSQSSSGTLSPPSTHLSSVAAVATDAVMVNLDLTSSL</sequence>
<reference evidence="2" key="2">
    <citation type="submission" date="2014-07" db="EMBL/GenBank/DDBJ databases">
        <authorList>
            <person name="Hull J."/>
        </authorList>
    </citation>
    <scope>NUCLEOTIDE SEQUENCE</scope>
</reference>
<gene>
    <name evidence="2" type="ORF">CM83_13604</name>
    <name evidence="3" type="ORF">g.97511</name>
</gene>
<reference evidence="2" key="1">
    <citation type="journal article" date="2014" name="PLoS ONE">
        <title>Transcriptome-Based Identification of ABC Transporters in the Western Tarnished Plant Bug Lygus hesperus.</title>
        <authorList>
            <person name="Hull J.J."/>
            <person name="Chaney K."/>
            <person name="Geib S.M."/>
            <person name="Fabrick J.A."/>
            <person name="Brent C.S."/>
            <person name="Walsh D."/>
            <person name="Lavine L.C."/>
        </authorList>
    </citation>
    <scope>NUCLEOTIDE SEQUENCE</scope>
</reference>
<reference evidence="3" key="3">
    <citation type="journal article" date="2016" name="Gigascience">
        <title>De novo construction of an expanded transcriptome assembly for the western tarnished plant bug, Lygus hesperus.</title>
        <authorList>
            <person name="Tassone E.E."/>
            <person name="Geib S.M."/>
            <person name="Hall B."/>
            <person name="Fabrick J.A."/>
            <person name="Brent C.S."/>
            <person name="Hull J.J."/>
        </authorList>
    </citation>
    <scope>NUCLEOTIDE SEQUENCE</scope>
</reference>
<evidence type="ECO:0000313" key="2">
    <source>
        <dbReference type="EMBL" id="JAG38470.1"/>
    </source>
</evidence>
<feature type="compositionally biased region" description="Low complexity" evidence="1">
    <location>
        <begin position="87"/>
        <end position="102"/>
    </location>
</feature>